<protein>
    <submittedName>
        <fullName evidence="3">Scavenger receptor cysteine-rich type 1 M130</fullName>
    </submittedName>
</protein>
<feature type="transmembrane region" description="Helical" evidence="2">
    <location>
        <begin position="274"/>
        <end position="298"/>
    </location>
</feature>
<comment type="caution">
    <text evidence="3">The sequence shown here is derived from an EMBL/GenBank/DDBJ whole genome shotgun (WGS) entry which is preliminary data.</text>
</comment>
<dbReference type="GO" id="GO:0004622">
    <property type="term" value="F:phosphatidylcholine lysophospholipase activity"/>
    <property type="evidence" value="ECO:0007669"/>
    <property type="project" value="TreeGrafter"/>
</dbReference>
<name>A0A6S7G7G7_PARCT</name>
<dbReference type="OrthoDB" id="3915838at2759"/>
<feature type="region of interest" description="Disordered" evidence="1">
    <location>
        <begin position="359"/>
        <end position="378"/>
    </location>
</feature>
<feature type="transmembrane region" description="Helical" evidence="2">
    <location>
        <begin position="304"/>
        <end position="325"/>
    </location>
</feature>
<sequence>MDRGFRFRLNKLKIKEEFNDKPWNAEDERAFHLTENAKQIDGRKARKKTDPVSKMVRKETAMKTLRSDRIRKSPVLPLSTPSLPLSPVVKVPREKSTNISHSSETTWRNNVNGSKNVSPLENRNFPLNDMTGTAERVLFASLTTRHLRSRREIDATSESNVGKTFCGNILVKSDEKKWKTFLKYSLFSWGVAVIITIVHIVLVKVDVLRFYPNIAGTDCVDVILPSVHALPIILVLPYIIRKFYFSANQLRQKLKASSSSIAEKSNIVKNRNSFVINLKLFTITSFTYWLPLMIRAFIDNVRIQAALTAVTFLTGFYIGLAFVFTRKIYKLLKKKYFSAKKKPIKNNTVVAMSCIGSDGSNEGKDKSPASKRQQARVQNNKKTVIVGDSIVKGLQQHKLSKAAKQNVGVKCFPGATVGDMSDYIKPVLRRKPDTVILHVGTNNATYKEASEIVNDIDKLCQEVKEIDPNVEIILSELTNREDNAKAKTTVQE</sequence>
<dbReference type="PANTHER" id="PTHR30383:SF5">
    <property type="entry name" value="SGNH HYDROLASE-TYPE ESTERASE DOMAIN-CONTAINING PROTEIN"/>
    <property type="match status" value="1"/>
</dbReference>
<dbReference type="Proteomes" id="UP001152795">
    <property type="component" value="Unassembled WGS sequence"/>
</dbReference>
<gene>
    <name evidence="3" type="ORF">PACLA_8A021505</name>
</gene>
<dbReference type="Gene3D" id="3.40.50.12690">
    <property type="match status" value="1"/>
</dbReference>
<accession>A0A6S7G7G7</accession>
<evidence type="ECO:0000256" key="2">
    <source>
        <dbReference type="SAM" id="Phobius"/>
    </source>
</evidence>
<dbReference type="AlphaFoldDB" id="A0A6S7G7G7"/>
<feature type="region of interest" description="Disordered" evidence="1">
    <location>
        <begin position="94"/>
        <end position="122"/>
    </location>
</feature>
<keyword evidence="2" id="KW-0472">Membrane</keyword>
<dbReference type="PANTHER" id="PTHR30383">
    <property type="entry name" value="THIOESTERASE 1/PROTEASE 1/LYSOPHOSPHOLIPASE L1"/>
    <property type="match status" value="1"/>
</dbReference>
<organism evidence="3 4">
    <name type="scientific">Paramuricea clavata</name>
    <name type="common">Red gorgonian</name>
    <name type="synonym">Violescent sea-whip</name>
    <dbReference type="NCBI Taxonomy" id="317549"/>
    <lineage>
        <taxon>Eukaryota</taxon>
        <taxon>Metazoa</taxon>
        <taxon>Cnidaria</taxon>
        <taxon>Anthozoa</taxon>
        <taxon>Octocorallia</taxon>
        <taxon>Malacalcyonacea</taxon>
        <taxon>Plexauridae</taxon>
        <taxon>Paramuricea</taxon>
    </lineage>
</organism>
<proteinExistence type="predicted"/>
<dbReference type="EMBL" id="CACRXK020000726">
    <property type="protein sequence ID" value="CAB3984346.1"/>
    <property type="molecule type" value="Genomic_DNA"/>
</dbReference>
<feature type="non-terminal residue" evidence="3">
    <location>
        <position position="492"/>
    </location>
</feature>
<reference evidence="3" key="1">
    <citation type="submission" date="2020-04" db="EMBL/GenBank/DDBJ databases">
        <authorList>
            <person name="Alioto T."/>
            <person name="Alioto T."/>
            <person name="Gomez Garrido J."/>
        </authorList>
    </citation>
    <scope>NUCLEOTIDE SEQUENCE</scope>
    <source>
        <strain evidence="3">A484AB</strain>
    </source>
</reference>
<evidence type="ECO:0000313" key="3">
    <source>
        <dbReference type="EMBL" id="CAB3984346.1"/>
    </source>
</evidence>
<evidence type="ECO:0000313" key="4">
    <source>
        <dbReference type="Proteomes" id="UP001152795"/>
    </source>
</evidence>
<feature type="transmembrane region" description="Helical" evidence="2">
    <location>
        <begin position="222"/>
        <end position="240"/>
    </location>
</feature>
<evidence type="ECO:0000256" key="1">
    <source>
        <dbReference type="SAM" id="MobiDB-lite"/>
    </source>
</evidence>
<keyword evidence="2" id="KW-0812">Transmembrane</keyword>
<dbReference type="Gene3D" id="1.20.1070.10">
    <property type="entry name" value="Rhodopsin 7-helix transmembrane proteins"/>
    <property type="match status" value="1"/>
</dbReference>
<feature type="compositionally biased region" description="Polar residues" evidence="1">
    <location>
        <begin position="97"/>
        <end position="121"/>
    </location>
</feature>
<keyword evidence="4" id="KW-1185">Reference proteome</keyword>
<keyword evidence="2" id="KW-1133">Transmembrane helix</keyword>
<feature type="transmembrane region" description="Helical" evidence="2">
    <location>
        <begin position="181"/>
        <end position="202"/>
    </location>
</feature>
<dbReference type="InterPro" id="IPR051532">
    <property type="entry name" value="Ester_Hydrolysis_Enzymes"/>
</dbReference>
<keyword evidence="3" id="KW-0675">Receptor</keyword>
<dbReference type="SUPFAM" id="SSF52266">
    <property type="entry name" value="SGNH hydrolase"/>
    <property type="match status" value="1"/>
</dbReference>